<keyword evidence="2" id="KW-1185">Reference proteome</keyword>
<sequence length="67" mass="7432">MAVLALAPGPPHEYGPSLADARFAIQLDNEVAKNWTSRADTSVPRPLLVPKTVKELWNFKKYTPALE</sequence>
<accession>A0AAD7I9A9</accession>
<comment type="caution">
    <text evidence="1">The sequence shown here is derived from an EMBL/GenBank/DDBJ whole genome shotgun (WGS) entry which is preliminary data.</text>
</comment>
<organism evidence="1 2">
    <name type="scientific">Mycena maculata</name>
    <dbReference type="NCBI Taxonomy" id="230809"/>
    <lineage>
        <taxon>Eukaryota</taxon>
        <taxon>Fungi</taxon>
        <taxon>Dikarya</taxon>
        <taxon>Basidiomycota</taxon>
        <taxon>Agaricomycotina</taxon>
        <taxon>Agaricomycetes</taxon>
        <taxon>Agaricomycetidae</taxon>
        <taxon>Agaricales</taxon>
        <taxon>Marasmiineae</taxon>
        <taxon>Mycenaceae</taxon>
        <taxon>Mycena</taxon>
    </lineage>
</organism>
<dbReference type="Proteomes" id="UP001215280">
    <property type="component" value="Unassembled WGS sequence"/>
</dbReference>
<dbReference type="AlphaFoldDB" id="A0AAD7I9A9"/>
<name>A0AAD7I9A9_9AGAR</name>
<protein>
    <submittedName>
        <fullName evidence="1">Uncharacterized protein</fullName>
    </submittedName>
</protein>
<evidence type="ECO:0000313" key="1">
    <source>
        <dbReference type="EMBL" id="KAJ7737634.1"/>
    </source>
</evidence>
<reference evidence="1" key="1">
    <citation type="submission" date="2023-03" db="EMBL/GenBank/DDBJ databases">
        <title>Massive genome expansion in bonnet fungi (Mycena s.s.) driven by repeated elements and novel gene families across ecological guilds.</title>
        <authorList>
            <consortium name="Lawrence Berkeley National Laboratory"/>
            <person name="Harder C.B."/>
            <person name="Miyauchi S."/>
            <person name="Viragh M."/>
            <person name="Kuo A."/>
            <person name="Thoen E."/>
            <person name="Andreopoulos B."/>
            <person name="Lu D."/>
            <person name="Skrede I."/>
            <person name="Drula E."/>
            <person name="Henrissat B."/>
            <person name="Morin E."/>
            <person name="Kohler A."/>
            <person name="Barry K."/>
            <person name="LaButti K."/>
            <person name="Morin E."/>
            <person name="Salamov A."/>
            <person name="Lipzen A."/>
            <person name="Mereny Z."/>
            <person name="Hegedus B."/>
            <person name="Baldrian P."/>
            <person name="Stursova M."/>
            <person name="Weitz H."/>
            <person name="Taylor A."/>
            <person name="Grigoriev I.V."/>
            <person name="Nagy L.G."/>
            <person name="Martin F."/>
            <person name="Kauserud H."/>
        </authorList>
    </citation>
    <scope>NUCLEOTIDE SEQUENCE</scope>
    <source>
        <strain evidence="1">CBHHK188m</strain>
    </source>
</reference>
<proteinExistence type="predicted"/>
<evidence type="ECO:0000313" key="2">
    <source>
        <dbReference type="Proteomes" id="UP001215280"/>
    </source>
</evidence>
<gene>
    <name evidence="1" type="ORF">DFH07DRAFT_966449</name>
</gene>
<dbReference type="EMBL" id="JARJLG010000142">
    <property type="protein sequence ID" value="KAJ7737634.1"/>
    <property type="molecule type" value="Genomic_DNA"/>
</dbReference>